<sequence>MANTKNETGKSTTDKQGGTETSTAGKVSAGTSVGNIGEAPMPHAHDQKSAQGSGAAASGGQGSSQSKTSSSGQASGGQSSGGQSSQQNAQDQSGSMSGKAQQTADQVRQQAEDAYEGASEWARDTYERATDWASDTYSRQRRRMGHMGGRSTRAFGQARGSVQSYVSENPMVVGLVGLAAGLLLGALLPRTRRENELFGEWADEVRNQGLRYAREATNRGREYVEETFSGDDAQFSRHESEFGGQRDANRH</sequence>
<feature type="region of interest" description="Disordered" evidence="1">
    <location>
        <begin position="227"/>
        <end position="251"/>
    </location>
</feature>
<name>A0ABW9YXN3_9HYPH</name>
<feature type="compositionally biased region" description="Polar residues" evidence="1">
    <location>
        <begin position="1"/>
        <end position="34"/>
    </location>
</feature>
<evidence type="ECO:0000313" key="3">
    <source>
        <dbReference type="Proteomes" id="UP000818323"/>
    </source>
</evidence>
<proteinExistence type="predicted"/>
<evidence type="ECO:0000256" key="1">
    <source>
        <dbReference type="SAM" id="MobiDB-lite"/>
    </source>
</evidence>
<accession>A0ABW9YXN3</accession>
<evidence type="ECO:0000313" key="2">
    <source>
        <dbReference type="EMBL" id="NBJ25094.1"/>
    </source>
</evidence>
<reference evidence="2 3" key="1">
    <citation type="submission" date="2020-01" db="EMBL/GenBank/DDBJ databases">
        <title>Microvirga sp. nov., an arsenate reduction bacterium isolated from Tibet hotspring sediments.</title>
        <authorList>
            <person name="Yuan C.-G."/>
        </authorList>
    </citation>
    <scope>NUCLEOTIDE SEQUENCE [LARGE SCALE GENOMIC DNA]</scope>
    <source>
        <strain evidence="2 3">SYSU G3D203</strain>
    </source>
</reference>
<comment type="caution">
    <text evidence="2">The sequence shown here is derived from an EMBL/GenBank/DDBJ whole genome shotgun (WGS) entry which is preliminary data.</text>
</comment>
<dbReference type="EMBL" id="JAAAXJ010000005">
    <property type="protein sequence ID" value="NBJ25094.1"/>
    <property type="molecule type" value="Genomic_DNA"/>
</dbReference>
<dbReference type="RefSeq" id="WP_161723474.1">
    <property type="nucleotide sequence ID" value="NZ_JAAAXI010000008.1"/>
</dbReference>
<evidence type="ECO:0008006" key="4">
    <source>
        <dbReference type="Google" id="ProtNLM"/>
    </source>
</evidence>
<protein>
    <recommendedName>
        <fullName evidence="4">YtxH domain-containing protein</fullName>
    </recommendedName>
</protein>
<feature type="region of interest" description="Disordered" evidence="1">
    <location>
        <begin position="1"/>
        <end position="127"/>
    </location>
</feature>
<gene>
    <name evidence="2" type="ORF">GR303_12110</name>
</gene>
<feature type="compositionally biased region" description="Low complexity" evidence="1">
    <location>
        <begin position="63"/>
        <end position="73"/>
    </location>
</feature>
<feature type="compositionally biased region" description="Low complexity" evidence="1">
    <location>
        <begin position="81"/>
        <end position="95"/>
    </location>
</feature>
<dbReference type="Proteomes" id="UP000818323">
    <property type="component" value="Unassembled WGS sequence"/>
</dbReference>
<feature type="compositionally biased region" description="Polar residues" evidence="1">
    <location>
        <begin position="96"/>
        <end position="109"/>
    </location>
</feature>
<organism evidence="2 3">
    <name type="scientific">Microvirga arsenatis</name>
    <dbReference type="NCBI Taxonomy" id="2692265"/>
    <lineage>
        <taxon>Bacteria</taxon>
        <taxon>Pseudomonadati</taxon>
        <taxon>Pseudomonadota</taxon>
        <taxon>Alphaproteobacteria</taxon>
        <taxon>Hyphomicrobiales</taxon>
        <taxon>Methylobacteriaceae</taxon>
        <taxon>Microvirga</taxon>
    </lineage>
</organism>
<keyword evidence="3" id="KW-1185">Reference proteome</keyword>